<protein>
    <submittedName>
        <fullName evidence="8">Outer membrane immunogenic protein</fullName>
    </submittedName>
</protein>
<comment type="subcellular location">
    <subcellularLocation>
        <location evidence="1">Cell outer membrane</location>
    </subcellularLocation>
</comment>
<evidence type="ECO:0000256" key="5">
    <source>
        <dbReference type="ARBA" id="ARBA00038306"/>
    </source>
</evidence>
<dbReference type="Gene3D" id="2.40.160.20">
    <property type="match status" value="1"/>
</dbReference>
<name>A0A562NW82_9HYPH</name>
<feature type="signal peptide" evidence="6">
    <location>
        <begin position="1"/>
        <end position="26"/>
    </location>
</feature>
<comment type="similarity">
    <text evidence="5">Belongs to the Omp25/RopB family.</text>
</comment>
<dbReference type="RefSeq" id="WP_145718458.1">
    <property type="nucleotide sequence ID" value="NZ_BSPF01000027.1"/>
</dbReference>
<accession>A0A562NW82</accession>
<comment type="caution">
    <text evidence="8">The sequence shown here is derived from an EMBL/GenBank/DDBJ whole genome shotgun (WGS) entry which is preliminary data.</text>
</comment>
<gene>
    <name evidence="8" type="ORF">IQ26_02995</name>
</gene>
<evidence type="ECO:0000256" key="3">
    <source>
        <dbReference type="ARBA" id="ARBA00023136"/>
    </source>
</evidence>
<dbReference type="EMBL" id="VLKT01000016">
    <property type="protein sequence ID" value="TWI36482.1"/>
    <property type="molecule type" value="Genomic_DNA"/>
</dbReference>
<dbReference type="SUPFAM" id="SSF56925">
    <property type="entry name" value="OMPA-like"/>
    <property type="match status" value="1"/>
</dbReference>
<dbReference type="AlphaFoldDB" id="A0A562NW82"/>
<keyword evidence="3" id="KW-0472">Membrane</keyword>
<dbReference type="OrthoDB" id="9815357at2"/>
<evidence type="ECO:0000256" key="2">
    <source>
        <dbReference type="ARBA" id="ARBA00022729"/>
    </source>
</evidence>
<organism evidence="8 9">
    <name type="scientific">Mesorhizobium tianshanense</name>
    <dbReference type="NCBI Taxonomy" id="39844"/>
    <lineage>
        <taxon>Bacteria</taxon>
        <taxon>Pseudomonadati</taxon>
        <taxon>Pseudomonadota</taxon>
        <taxon>Alphaproteobacteria</taxon>
        <taxon>Hyphomicrobiales</taxon>
        <taxon>Phyllobacteriaceae</taxon>
        <taxon>Mesorhizobium</taxon>
    </lineage>
</organism>
<feature type="chain" id="PRO_5021800201" evidence="6">
    <location>
        <begin position="27"/>
        <end position="235"/>
    </location>
</feature>
<evidence type="ECO:0000259" key="7">
    <source>
        <dbReference type="Pfam" id="PF13505"/>
    </source>
</evidence>
<keyword evidence="9" id="KW-1185">Reference proteome</keyword>
<reference evidence="8 9" key="1">
    <citation type="journal article" date="2015" name="Stand. Genomic Sci.">
        <title>Genomic Encyclopedia of Bacterial and Archaeal Type Strains, Phase III: the genomes of soil and plant-associated and newly described type strains.</title>
        <authorList>
            <person name="Whitman W.B."/>
            <person name="Woyke T."/>
            <person name="Klenk H.P."/>
            <person name="Zhou Y."/>
            <person name="Lilburn T.G."/>
            <person name="Beck B.J."/>
            <person name="De Vos P."/>
            <person name="Vandamme P."/>
            <person name="Eisen J.A."/>
            <person name="Garrity G."/>
            <person name="Hugenholtz P."/>
            <person name="Kyrpides N.C."/>
        </authorList>
    </citation>
    <scope>NUCLEOTIDE SEQUENCE [LARGE SCALE GENOMIC DNA]</scope>
    <source>
        <strain evidence="8 9">CGMCC 1.2546</strain>
    </source>
</reference>
<dbReference type="PANTHER" id="PTHR34001">
    <property type="entry name" value="BLL7405 PROTEIN"/>
    <property type="match status" value="1"/>
</dbReference>
<dbReference type="PANTHER" id="PTHR34001:SF3">
    <property type="entry name" value="BLL7405 PROTEIN"/>
    <property type="match status" value="1"/>
</dbReference>
<evidence type="ECO:0000256" key="1">
    <source>
        <dbReference type="ARBA" id="ARBA00004442"/>
    </source>
</evidence>
<evidence type="ECO:0000313" key="8">
    <source>
        <dbReference type="EMBL" id="TWI36482.1"/>
    </source>
</evidence>
<sequence>MKKIVFATTFLFSGAALALLAVPAFAADAVVYEPAAAPVAVAYDWSGFYVGVQGGYLWGQADHSFSNGAPSDDSDPDGFIGGVHVGYNWQSGSFVYGVEGDFEGGSVDGSFENATGATSVGTSELNWQGSIRARLGYAYDKALLYVTGGWAIGDFDFGGGPVPLPVSGGYSDTLNGWTIGAGGEWAFNEHWTARLAYRYTDFGEASGNLAPGFPDVDMPVDLTTHAVRVGVSYKF</sequence>
<evidence type="ECO:0000313" key="9">
    <source>
        <dbReference type="Proteomes" id="UP000317122"/>
    </source>
</evidence>
<proteinExistence type="inferred from homology"/>
<keyword evidence="4" id="KW-0998">Cell outer membrane</keyword>
<keyword evidence="2 6" id="KW-0732">Signal</keyword>
<evidence type="ECO:0000256" key="4">
    <source>
        <dbReference type="ARBA" id="ARBA00023237"/>
    </source>
</evidence>
<dbReference type="Pfam" id="PF13505">
    <property type="entry name" value="OMP_b-brl"/>
    <property type="match status" value="1"/>
</dbReference>
<dbReference type="InterPro" id="IPR027385">
    <property type="entry name" value="Beta-barrel_OMP"/>
</dbReference>
<dbReference type="Proteomes" id="UP000317122">
    <property type="component" value="Unassembled WGS sequence"/>
</dbReference>
<evidence type="ECO:0000256" key="6">
    <source>
        <dbReference type="SAM" id="SignalP"/>
    </source>
</evidence>
<dbReference type="InterPro" id="IPR011250">
    <property type="entry name" value="OMP/PagP_B-barrel"/>
</dbReference>
<dbReference type="GO" id="GO:0009279">
    <property type="term" value="C:cell outer membrane"/>
    <property type="evidence" value="ECO:0007669"/>
    <property type="project" value="UniProtKB-SubCell"/>
</dbReference>
<dbReference type="InterPro" id="IPR051692">
    <property type="entry name" value="OMP-like"/>
</dbReference>
<feature type="domain" description="Outer membrane protein beta-barrel" evidence="7">
    <location>
        <begin position="17"/>
        <end position="235"/>
    </location>
</feature>